<proteinExistence type="predicted"/>
<dbReference type="EMBL" id="JABBWM010000024">
    <property type="protein sequence ID" value="KAG2109378.1"/>
    <property type="molecule type" value="Genomic_DNA"/>
</dbReference>
<feature type="chain" id="PRO_5040412690" evidence="1">
    <location>
        <begin position="24"/>
        <end position="124"/>
    </location>
</feature>
<dbReference type="GeneID" id="64699488"/>
<dbReference type="RefSeq" id="XP_041293460.1">
    <property type="nucleotide sequence ID" value="XM_041437229.1"/>
</dbReference>
<dbReference type="Proteomes" id="UP000823399">
    <property type="component" value="Unassembled WGS sequence"/>
</dbReference>
<evidence type="ECO:0000313" key="2">
    <source>
        <dbReference type="EMBL" id="KAG2109378.1"/>
    </source>
</evidence>
<gene>
    <name evidence="2" type="ORF">F5147DRAFT_693066</name>
</gene>
<evidence type="ECO:0000313" key="3">
    <source>
        <dbReference type="Proteomes" id="UP000823399"/>
    </source>
</evidence>
<keyword evidence="1" id="KW-0732">Signal</keyword>
<name>A0A9P7F8Z8_9AGAM</name>
<dbReference type="OrthoDB" id="2646689at2759"/>
<evidence type="ECO:0000256" key="1">
    <source>
        <dbReference type="SAM" id="SignalP"/>
    </source>
</evidence>
<keyword evidence="3" id="KW-1185">Reference proteome</keyword>
<comment type="caution">
    <text evidence="2">The sequence shown here is derived from an EMBL/GenBank/DDBJ whole genome shotgun (WGS) entry which is preliminary data.</text>
</comment>
<protein>
    <submittedName>
        <fullName evidence="2">Uncharacterized protein</fullName>
    </submittedName>
</protein>
<feature type="signal peptide" evidence="1">
    <location>
        <begin position="1"/>
        <end position="23"/>
    </location>
</feature>
<reference evidence="2" key="1">
    <citation type="journal article" date="2020" name="New Phytol.">
        <title>Comparative genomics reveals dynamic genome evolution in host specialist ectomycorrhizal fungi.</title>
        <authorList>
            <person name="Lofgren L.A."/>
            <person name="Nguyen N.H."/>
            <person name="Vilgalys R."/>
            <person name="Ruytinx J."/>
            <person name="Liao H.L."/>
            <person name="Branco S."/>
            <person name="Kuo A."/>
            <person name="LaButti K."/>
            <person name="Lipzen A."/>
            <person name="Andreopoulos W."/>
            <person name="Pangilinan J."/>
            <person name="Riley R."/>
            <person name="Hundley H."/>
            <person name="Na H."/>
            <person name="Barry K."/>
            <person name="Grigoriev I.V."/>
            <person name="Stajich J.E."/>
            <person name="Kennedy P.G."/>
        </authorList>
    </citation>
    <scope>NUCLEOTIDE SEQUENCE</scope>
    <source>
        <strain evidence="2">FC423</strain>
    </source>
</reference>
<sequence>MTFFLRNSLLALLKLFQWSPLLATLDPFNSVRSIDGDSTVLERHNFLWPDPPANYLPAGFASSNRSSRVSAHDHHSSPSSSTLTYALLISQHKHYLSNFVDSLGQAILQTVVTSADIYISFALL</sequence>
<organism evidence="2 3">
    <name type="scientific">Suillus discolor</name>
    <dbReference type="NCBI Taxonomy" id="1912936"/>
    <lineage>
        <taxon>Eukaryota</taxon>
        <taxon>Fungi</taxon>
        <taxon>Dikarya</taxon>
        <taxon>Basidiomycota</taxon>
        <taxon>Agaricomycotina</taxon>
        <taxon>Agaricomycetes</taxon>
        <taxon>Agaricomycetidae</taxon>
        <taxon>Boletales</taxon>
        <taxon>Suillineae</taxon>
        <taxon>Suillaceae</taxon>
        <taxon>Suillus</taxon>
    </lineage>
</organism>
<accession>A0A9P7F8Z8</accession>
<dbReference type="AlphaFoldDB" id="A0A9P7F8Z8"/>